<gene>
    <name evidence="10" type="ORF">SAMN04487950_3956</name>
</gene>
<evidence type="ECO:0000256" key="2">
    <source>
        <dbReference type="ARBA" id="ARBA00004760"/>
    </source>
</evidence>
<dbReference type="Gene3D" id="3.90.550.10">
    <property type="entry name" value="Spore Coat Polysaccharide Biosynthesis Protein SpsA, Chain A"/>
    <property type="match status" value="1"/>
</dbReference>
<evidence type="ECO:0000313" key="10">
    <source>
        <dbReference type="EMBL" id="SFL49164.1"/>
    </source>
</evidence>
<dbReference type="Proteomes" id="UP000199607">
    <property type="component" value="Unassembled WGS sequence"/>
</dbReference>
<name>A0A1I4I4H2_9EURY</name>
<reference evidence="11" key="1">
    <citation type="submission" date="2016-10" db="EMBL/GenBank/DDBJ databases">
        <authorList>
            <person name="Varghese N."/>
            <person name="Submissions S."/>
        </authorList>
    </citation>
    <scope>NUCLEOTIDE SEQUENCE [LARGE SCALE GENOMIC DNA]</scope>
    <source>
        <strain evidence="11">CGMCC 1.7738</strain>
    </source>
</reference>
<comment type="pathway">
    <text evidence="3">Sphingolipid metabolism.</text>
</comment>
<evidence type="ECO:0000256" key="7">
    <source>
        <dbReference type="ARBA" id="ARBA00022989"/>
    </source>
</evidence>
<evidence type="ECO:0000256" key="5">
    <source>
        <dbReference type="ARBA" id="ARBA00022679"/>
    </source>
</evidence>
<evidence type="ECO:0000256" key="1">
    <source>
        <dbReference type="ARBA" id="ARBA00004141"/>
    </source>
</evidence>
<evidence type="ECO:0000256" key="4">
    <source>
        <dbReference type="ARBA" id="ARBA00022676"/>
    </source>
</evidence>
<dbReference type="InterPro" id="IPR029044">
    <property type="entry name" value="Nucleotide-diphossugar_trans"/>
</dbReference>
<dbReference type="InterPro" id="IPR025993">
    <property type="entry name" value="Ceramide_glucosylTrfase"/>
</dbReference>
<dbReference type="GO" id="GO:0016020">
    <property type="term" value="C:membrane"/>
    <property type="evidence" value="ECO:0007669"/>
    <property type="project" value="UniProtKB-SubCell"/>
</dbReference>
<comment type="subcellular location">
    <subcellularLocation>
        <location evidence="1">Membrane</location>
        <topology evidence="1">Multi-pass membrane protein</topology>
    </subcellularLocation>
</comment>
<dbReference type="Pfam" id="PF13506">
    <property type="entry name" value="Glyco_transf_21"/>
    <property type="match status" value="1"/>
</dbReference>
<keyword evidence="8 9" id="KW-0472">Membrane</keyword>
<keyword evidence="5 10" id="KW-0808">Transferase</keyword>
<feature type="transmembrane region" description="Helical" evidence="9">
    <location>
        <begin position="256"/>
        <end position="276"/>
    </location>
</feature>
<evidence type="ECO:0000313" key="11">
    <source>
        <dbReference type="Proteomes" id="UP000199607"/>
    </source>
</evidence>
<dbReference type="RefSeq" id="WP_089871726.1">
    <property type="nucleotide sequence ID" value="NZ_FOTC01000007.1"/>
</dbReference>
<protein>
    <submittedName>
        <fullName evidence="10">Glycosyl transferase family 21</fullName>
    </submittedName>
</protein>
<evidence type="ECO:0000256" key="3">
    <source>
        <dbReference type="ARBA" id="ARBA00004991"/>
    </source>
</evidence>
<dbReference type="SUPFAM" id="SSF53448">
    <property type="entry name" value="Nucleotide-diphospho-sugar transferases"/>
    <property type="match status" value="1"/>
</dbReference>
<proteinExistence type="predicted"/>
<dbReference type="CDD" id="cd00761">
    <property type="entry name" value="Glyco_tranf_GTA_type"/>
    <property type="match status" value="1"/>
</dbReference>
<dbReference type="GO" id="GO:0016757">
    <property type="term" value="F:glycosyltransferase activity"/>
    <property type="evidence" value="ECO:0007669"/>
    <property type="project" value="UniProtKB-KW"/>
</dbReference>
<organism evidence="10 11">
    <name type="scientific">Halogranum rubrum</name>
    <dbReference type="NCBI Taxonomy" id="553466"/>
    <lineage>
        <taxon>Archaea</taxon>
        <taxon>Methanobacteriati</taxon>
        <taxon>Methanobacteriota</taxon>
        <taxon>Stenosarchaea group</taxon>
        <taxon>Halobacteria</taxon>
        <taxon>Halobacteriales</taxon>
        <taxon>Haloferacaceae</taxon>
    </lineage>
</organism>
<feature type="transmembrane region" description="Helical" evidence="9">
    <location>
        <begin position="217"/>
        <end position="250"/>
    </location>
</feature>
<evidence type="ECO:0000256" key="8">
    <source>
        <dbReference type="ARBA" id="ARBA00023136"/>
    </source>
</evidence>
<keyword evidence="4" id="KW-0328">Glycosyltransferase</keyword>
<accession>A0A1I4I4H2</accession>
<dbReference type="AlphaFoldDB" id="A0A1I4I4H2"/>
<dbReference type="EMBL" id="FOTC01000007">
    <property type="protein sequence ID" value="SFL49164.1"/>
    <property type="molecule type" value="Genomic_DNA"/>
</dbReference>
<keyword evidence="6 9" id="KW-0812">Transmembrane</keyword>
<keyword evidence="11" id="KW-1185">Reference proteome</keyword>
<evidence type="ECO:0000256" key="9">
    <source>
        <dbReference type="SAM" id="Phobius"/>
    </source>
</evidence>
<keyword evidence="7 9" id="KW-1133">Transmembrane helix</keyword>
<comment type="pathway">
    <text evidence="2">Lipid metabolism; sphingolipid metabolism.</text>
</comment>
<dbReference type="STRING" id="553466.SAMN04487950_3956"/>
<sequence>MVSVLLPTVEWGLACEQVASQLGADDELLVVCDTDADPVAGHDPPEQVRILVAGDPEDCSGKANALAYGMERATGDRFLWTDDDFDHGDDWLNRVKALADEHGVVTGVPVFVGEDWWRLAEPFSALTGSLGLYLGGQVWGGCVTFTRDDVDVERLVADLRRTVSDDGLLSGRLHDVTAARSLTEQIYVDGDVESVRNRMVRFTQTVRFEETSSTAGLVFSVFAFALAGLLWPIPVAGLATATVAAVYWFFGVRRSTFLLAYPALLVAPLLVAYGLLATEFEWGGRRYRWRDVYDVTVLE</sequence>
<evidence type="ECO:0000256" key="6">
    <source>
        <dbReference type="ARBA" id="ARBA00022692"/>
    </source>
</evidence>